<sequence length="164" mass="17610">MKTGRYIFLSLILLISCEEETAPLIPTLSLTPESMSIDIGSVGELTLQIKNLDVPIFGISLRIAYNSTGVSFTRSTELGDGYFSGSETVSFIKDTPSAIHIATTLTSGEGVSSSGILYTLEFQGESQGSHLVEILPNFLFFYDSSGSKITIPNLTINSATINVE</sequence>
<dbReference type="Gene3D" id="2.60.40.680">
    <property type="match status" value="1"/>
</dbReference>
<reference evidence="1" key="1">
    <citation type="submission" date="2018-05" db="EMBL/GenBank/DDBJ databases">
        <authorList>
            <person name="Lanie J.A."/>
            <person name="Ng W.-L."/>
            <person name="Kazmierczak K.M."/>
            <person name="Andrzejewski T.M."/>
            <person name="Davidsen T.M."/>
            <person name="Wayne K.J."/>
            <person name="Tettelin H."/>
            <person name="Glass J.I."/>
            <person name="Rusch D."/>
            <person name="Podicherti R."/>
            <person name="Tsui H.-C.T."/>
            <person name="Winkler M.E."/>
        </authorList>
    </citation>
    <scope>NUCLEOTIDE SEQUENCE</scope>
</reference>
<organism evidence="1">
    <name type="scientific">marine metagenome</name>
    <dbReference type="NCBI Taxonomy" id="408172"/>
    <lineage>
        <taxon>unclassified sequences</taxon>
        <taxon>metagenomes</taxon>
        <taxon>ecological metagenomes</taxon>
    </lineage>
</organism>
<name>A0A382H643_9ZZZZ</name>
<evidence type="ECO:0008006" key="2">
    <source>
        <dbReference type="Google" id="ProtNLM"/>
    </source>
</evidence>
<dbReference type="SUPFAM" id="SSF49384">
    <property type="entry name" value="Carbohydrate-binding domain"/>
    <property type="match status" value="1"/>
</dbReference>
<evidence type="ECO:0000313" key="1">
    <source>
        <dbReference type="EMBL" id="SVB82367.1"/>
    </source>
</evidence>
<proteinExistence type="predicted"/>
<protein>
    <recommendedName>
        <fullName evidence="2">Cohesin domain-containing protein</fullName>
    </recommendedName>
</protein>
<dbReference type="PROSITE" id="PS51257">
    <property type="entry name" value="PROKAR_LIPOPROTEIN"/>
    <property type="match status" value="1"/>
</dbReference>
<dbReference type="InterPro" id="IPR008965">
    <property type="entry name" value="CBM2/CBM3_carb-bd_dom_sf"/>
</dbReference>
<gene>
    <name evidence="1" type="ORF">METZ01_LOCUS235221</name>
</gene>
<dbReference type="GO" id="GO:0030246">
    <property type="term" value="F:carbohydrate binding"/>
    <property type="evidence" value="ECO:0007669"/>
    <property type="project" value="InterPro"/>
</dbReference>
<dbReference type="AlphaFoldDB" id="A0A382H643"/>
<dbReference type="EMBL" id="UINC01059210">
    <property type="protein sequence ID" value="SVB82367.1"/>
    <property type="molecule type" value="Genomic_DNA"/>
</dbReference>
<accession>A0A382H643</accession>